<dbReference type="InterPro" id="IPR000595">
    <property type="entry name" value="cNMP-bd_dom"/>
</dbReference>
<evidence type="ECO:0000256" key="3">
    <source>
        <dbReference type="ARBA" id="ARBA00023163"/>
    </source>
</evidence>
<dbReference type="InterPro" id="IPR036388">
    <property type="entry name" value="WH-like_DNA-bd_sf"/>
</dbReference>
<evidence type="ECO:0000313" key="6">
    <source>
        <dbReference type="EMBL" id="PLW76545.1"/>
    </source>
</evidence>
<dbReference type="Pfam" id="PF00027">
    <property type="entry name" value="cNMP_binding"/>
    <property type="match status" value="1"/>
</dbReference>
<proteinExistence type="predicted"/>
<dbReference type="PROSITE" id="PS00042">
    <property type="entry name" value="HTH_CRP_1"/>
    <property type="match status" value="1"/>
</dbReference>
<reference evidence="6 7" key="1">
    <citation type="submission" date="2018-01" db="EMBL/GenBank/DDBJ databases">
        <title>The draft genome sequence of Cohaesibacter sp. H1304.</title>
        <authorList>
            <person name="Wang N.-N."/>
            <person name="Du Z.-J."/>
        </authorList>
    </citation>
    <scope>NUCLEOTIDE SEQUENCE [LARGE SCALE GENOMIC DNA]</scope>
    <source>
        <strain evidence="6 7">H1304</strain>
    </source>
</reference>
<sequence length="279" mass="31084">MTYAIQISWRHIMLIIQNRTDLRLKCKSCPAKMFGPCRNVSSGALDAMAQASQNSTYNKGTTIVHQGESLRHIGIVVSGAIKVTNVRKDGRQTIVALIEKGGILGGVSGSVSRFAYEAASDSEVCTMPQHAISRILMDYPEVAYRLLELTIKRSEEVQQWLTLFNCRTTIQRLAGYLSALCALNFPNTKSRQKMLLEIPIGRRDLGAYLGTTPETLSRNFHRLNAMGILEIIDGTHIDVKDNSLLTRVANESSEKLQTVLNSSHRTNSDHSKVFWVQFS</sequence>
<feature type="domain" description="Cyclic nucleotide-binding" evidence="4">
    <location>
        <begin position="36"/>
        <end position="153"/>
    </location>
</feature>
<dbReference type="InterPro" id="IPR018490">
    <property type="entry name" value="cNMP-bd_dom_sf"/>
</dbReference>
<dbReference type="OrthoDB" id="667966at2"/>
<evidence type="ECO:0000259" key="4">
    <source>
        <dbReference type="PROSITE" id="PS50042"/>
    </source>
</evidence>
<keyword evidence="1" id="KW-0805">Transcription regulation</keyword>
<protein>
    <recommendedName>
        <fullName evidence="8">Crp/Fnr family transcriptional regulator</fullName>
    </recommendedName>
</protein>
<accession>A0A2N5XPZ5</accession>
<feature type="domain" description="HTH crp-type" evidence="5">
    <location>
        <begin position="167"/>
        <end position="243"/>
    </location>
</feature>
<keyword evidence="2" id="KW-0238">DNA-binding</keyword>
<evidence type="ECO:0000259" key="5">
    <source>
        <dbReference type="PROSITE" id="PS51063"/>
    </source>
</evidence>
<dbReference type="InterPro" id="IPR012318">
    <property type="entry name" value="HTH_CRP"/>
</dbReference>
<dbReference type="GO" id="GO:0005829">
    <property type="term" value="C:cytosol"/>
    <property type="evidence" value="ECO:0007669"/>
    <property type="project" value="TreeGrafter"/>
</dbReference>
<evidence type="ECO:0000256" key="2">
    <source>
        <dbReference type="ARBA" id="ARBA00023125"/>
    </source>
</evidence>
<dbReference type="InterPro" id="IPR018335">
    <property type="entry name" value="Tscrpt_reg_HTH_Crp-type_CS"/>
</dbReference>
<dbReference type="Proteomes" id="UP000234881">
    <property type="component" value="Unassembled WGS sequence"/>
</dbReference>
<gene>
    <name evidence="6" type="ORF">C0081_14145</name>
</gene>
<evidence type="ECO:0000256" key="1">
    <source>
        <dbReference type="ARBA" id="ARBA00023015"/>
    </source>
</evidence>
<dbReference type="Gene3D" id="2.60.120.10">
    <property type="entry name" value="Jelly Rolls"/>
    <property type="match status" value="1"/>
</dbReference>
<dbReference type="EMBL" id="PKUQ01000028">
    <property type="protein sequence ID" value="PLW76545.1"/>
    <property type="molecule type" value="Genomic_DNA"/>
</dbReference>
<dbReference type="SUPFAM" id="SSF51206">
    <property type="entry name" value="cAMP-binding domain-like"/>
    <property type="match status" value="1"/>
</dbReference>
<dbReference type="PROSITE" id="PS50042">
    <property type="entry name" value="CNMP_BINDING_3"/>
    <property type="match status" value="1"/>
</dbReference>
<dbReference type="SMART" id="SM00100">
    <property type="entry name" value="cNMP"/>
    <property type="match status" value="1"/>
</dbReference>
<organism evidence="6 7">
    <name type="scientific">Cohaesibacter celericrescens</name>
    <dbReference type="NCBI Taxonomy" id="2067669"/>
    <lineage>
        <taxon>Bacteria</taxon>
        <taxon>Pseudomonadati</taxon>
        <taxon>Pseudomonadota</taxon>
        <taxon>Alphaproteobacteria</taxon>
        <taxon>Hyphomicrobiales</taxon>
        <taxon>Cohaesibacteraceae</taxon>
    </lineage>
</organism>
<dbReference type="CDD" id="cd00038">
    <property type="entry name" value="CAP_ED"/>
    <property type="match status" value="1"/>
</dbReference>
<dbReference type="Gene3D" id="1.10.10.10">
    <property type="entry name" value="Winged helix-like DNA-binding domain superfamily/Winged helix DNA-binding domain"/>
    <property type="match status" value="1"/>
</dbReference>
<dbReference type="GO" id="GO:0003677">
    <property type="term" value="F:DNA binding"/>
    <property type="evidence" value="ECO:0007669"/>
    <property type="project" value="UniProtKB-KW"/>
</dbReference>
<dbReference type="InterPro" id="IPR050397">
    <property type="entry name" value="Env_Response_Regulators"/>
</dbReference>
<evidence type="ECO:0000313" key="7">
    <source>
        <dbReference type="Proteomes" id="UP000234881"/>
    </source>
</evidence>
<dbReference type="PROSITE" id="PS51063">
    <property type="entry name" value="HTH_CRP_2"/>
    <property type="match status" value="1"/>
</dbReference>
<dbReference type="PRINTS" id="PR00034">
    <property type="entry name" value="HTHCRP"/>
</dbReference>
<dbReference type="SMART" id="SM00419">
    <property type="entry name" value="HTH_CRP"/>
    <property type="match status" value="1"/>
</dbReference>
<dbReference type="PANTHER" id="PTHR24567:SF28">
    <property type="entry name" value="LISTERIOLYSIN REGULATORY PROTEIN"/>
    <property type="match status" value="1"/>
</dbReference>
<keyword evidence="3" id="KW-0804">Transcription</keyword>
<evidence type="ECO:0008006" key="8">
    <source>
        <dbReference type="Google" id="ProtNLM"/>
    </source>
</evidence>
<dbReference type="SUPFAM" id="SSF46785">
    <property type="entry name" value="Winged helix' DNA-binding domain"/>
    <property type="match status" value="1"/>
</dbReference>
<dbReference type="PANTHER" id="PTHR24567">
    <property type="entry name" value="CRP FAMILY TRANSCRIPTIONAL REGULATORY PROTEIN"/>
    <property type="match status" value="1"/>
</dbReference>
<dbReference type="InterPro" id="IPR014710">
    <property type="entry name" value="RmlC-like_jellyroll"/>
</dbReference>
<dbReference type="Pfam" id="PF13545">
    <property type="entry name" value="HTH_Crp_2"/>
    <property type="match status" value="1"/>
</dbReference>
<name>A0A2N5XPZ5_9HYPH</name>
<dbReference type="AlphaFoldDB" id="A0A2N5XPZ5"/>
<keyword evidence="7" id="KW-1185">Reference proteome</keyword>
<dbReference type="InterPro" id="IPR036390">
    <property type="entry name" value="WH_DNA-bd_sf"/>
</dbReference>
<dbReference type="GO" id="GO:0003700">
    <property type="term" value="F:DNA-binding transcription factor activity"/>
    <property type="evidence" value="ECO:0007669"/>
    <property type="project" value="InterPro"/>
</dbReference>
<comment type="caution">
    <text evidence="6">The sequence shown here is derived from an EMBL/GenBank/DDBJ whole genome shotgun (WGS) entry which is preliminary data.</text>
</comment>